<keyword evidence="2" id="KW-1185">Reference proteome</keyword>
<protein>
    <submittedName>
        <fullName evidence="1">Yap1 redox domain protein</fullName>
    </submittedName>
</protein>
<reference evidence="1 2" key="1">
    <citation type="journal article" date="2016" name="Genome Biol. Evol.">
        <title>Divergent and convergent evolution of fungal pathogenicity.</title>
        <authorList>
            <person name="Shang Y."/>
            <person name="Xiao G."/>
            <person name="Zheng P."/>
            <person name="Cen K."/>
            <person name="Zhan S."/>
            <person name="Wang C."/>
        </authorList>
    </citation>
    <scope>NUCLEOTIDE SEQUENCE [LARGE SCALE GENOMIC DNA]</scope>
    <source>
        <strain evidence="1 2">ARSEF 7405</strain>
    </source>
</reference>
<dbReference type="Proteomes" id="UP000242877">
    <property type="component" value="Unassembled WGS sequence"/>
</dbReference>
<dbReference type="SUPFAM" id="SSF111430">
    <property type="entry name" value="YAP1 redox domain"/>
    <property type="match status" value="1"/>
</dbReference>
<dbReference type="AlphaFoldDB" id="A0A168DL81"/>
<dbReference type="VEuPathDB" id="FungiDB:AAP_00125"/>
<comment type="caution">
    <text evidence="1">The sequence shown here is derived from an EMBL/GenBank/DDBJ whole genome shotgun (WGS) entry which is preliminary data.</text>
</comment>
<accession>A0A168DL81</accession>
<gene>
    <name evidence="1" type="ORF">AAP_00125</name>
</gene>
<evidence type="ECO:0000313" key="1">
    <source>
        <dbReference type="EMBL" id="KZZ97864.1"/>
    </source>
</evidence>
<evidence type="ECO:0000313" key="2">
    <source>
        <dbReference type="Proteomes" id="UP000242877"/>
    </source>
</evidence>
<name>A0A168DL81_9EURO</name>
<proteinExistence type="predicted"/>
<organism evidence="1 2">
    <name type="scientific">Ascosphaera apis ARSEF 7405</name>
    <dbReference type="NCBI Taxonomy" id="392613"/>
    <lineage>
        <taxon>Eukaryota</taxon>
        <taxon>Fungi</taxon>
        <taxon>Dikarya</taxon>
        <taxon>Ascomycota</taxon>
        <taxon>Pezizomycotina</taxon>
        <taxon>Eurotiomycetes</taxon>
        <taxon>Eurotiomycetidae</taxon>
        <taxon>Onygenales</taxon>
        <taxon>Ascosphaeraceae</taxon>
        <taxon>Ascosphaera</taxon>
    </lineage>
</organism>
<dbReference type="EMBL" id="AZGZ01000001">
    <property type="protein sequence ID" value="KZZ97864.1"/>
    <property type="molecule type" value="Genomic_DNA"/>
</dbReference>
<dbReference type="InterPro" id="IPR023167">
    <property type="entry name" value="Yap1_redox_dom_sf"/>
</dbReference>
<dbReference type="Gene3D" id="1.10.238.100">
    <property type="entry name" value="YAP1 redox domain. Chain B"/>
    <property type="match status" value="1"/>
</dbReference>
<sequence>MLEPLPLQRQPYTDFMSLDMACPSITCRRTPRSARLSVFGNPGFGQRLHLTLDCDEGVSLDVFPLDFEPPLTGANAALFADIRQKPVEQTIQCVSHPYGLDCPSVAINFVLCLERRCLDHSRTSLKSRRCSGHTLTIQFFLLSAAPEPLAHGMSWEIEAAGLSHLLEMSSFAGVAGEITPAQAWNKIRNHPRFGELDPGMLRKLTSALMNKTNCYGFGAVISEAVVMRLIEDMFGEMS</sequence>
<dbReference type="OrthoDB" id="2590011at2759"/>